<dbReference type="CDD" id="cd02517">
    <property type="entry name" value="CMP-KDO-Synthetase"/>
    <property type="match status" value="1"/>
</dbReference>
<comment type="catalytic activity">
    <reaction evidence="15">
        <text>3-deoxy-alpha-D-manno-oct-2-ulosonate + CTP = CMP-3-deoxy-beta-D-manno-octulosonate + diphosphate</text>
        <dbReference type="Rhea" id="RHEA:23448"/>
        <dbReference type="ChEBI" id="CHEBI:33019"/>
        <dbReference type="ChEBI" id="CHEBI:37563"/>
        <dbReference type="ChEBI" id="CHEBI:85986"/>
        <dbReference type="ChEBI" id="CHEBI:85987"/>
        <dbReference type="EC" id="2.7.7.38"/>
    </reaction>
</comment>
<dbReference type="EMBL" id="RBIN01000004">
    <property type="protein sequence ID" value="RKR04248.1"/>
    <property type="molecule type" value="Genomic_DNA"/>
</dbReference>
<dbReference type="SFLD" id="SFLDG01138">
    <property type="entry name" value="C1.6.2:_Deoxy-d-mannose-octulo"/>
    <property type="match status" value="1"/>
</dbReference>
<evidence type="ECO:0000256" key="6">
    <source>
        <dbReference type="ARBA" id="ARBA00005893"/>
    </source>
</evidence>
<evidence type="ECO:0000313" key="16">
    <source>
        <dbReference type="EMBL" id="RKR04248.1"/>
    </source>
</evidence>
<evidence type="ECO:0000256" key="3">
    <source>
        <dbReference type="ARBA" id="ARBA00001946"/>
    </source>
</evidence>
<dbReference type="EC" id="2.7.7.38" evidence="15"/>
<dbReference type="SUPFAM" id="SSF53448">
    <property type="entry name" value="Nucleotide-diphospho-sugar transferases"/>
    <property type="match status" value="1"/>
</dbReference>
<keyword evidence="10 15" id="KW-0548">Nucleotidyltransferase</keyword>
<comment type="subunit">
    <text evidence="8">Homotetramer.</text>
</comment>
<evidence type="ECO:0000256" key="11">
    <source>
        <dbReference type="ARBA" id="ARBA00022723"/>
    </source>
</evidence>
<keyword evidence="11" id="KW-0479">Metal-binding</keyword>
<gene>
    <name evidence="15" type="primary">kdsB</name>
    <name evidence="16" type="ORF">C7446_1451</name>
</gene>
<comment type="similarity">
    <text evidence="7">Belongs to the CMP-NeuNAc synthase family.</text>
</comment>
<dbReference type="GO" id="GO:0019143">
    <property type="term" value="F:3-deoxy-manno-octulosonate-8-phosphatase activity"/>
    <property type="evidence" value="ECO:0007669"/>
    <property type="project" value="UniProtKB-EC"/>
</dbReference>
<dbReference type="GO" id="GO:0008781">
    <property type="term" value="F:N-acylneuraminate cytidylyltransferase activity"/>
    <property type="evidence" value="ECO:0007669"/>
    <property type="project" value="UniProtKB-EC"/>
</dbReference>
<comment type="catalytic activity">
    <reaction evidence="2">
        <text>an N-acylneuraminate + CTP = a CMP-N-acyl-beta-neuraminate + diphosphate</text>
        <dbReference type="Rhea" id="RHEA:11344"/>
        <dbReference type="ChEBI" id="CHEBI:33019"/>
        <dbReference type="ChEBI" id="CHEBI:37563"/>
        <dbReference type="ChEBI" id="CHEBI:60073"/>
        <dbReference type="ChEBI" id="CHEBI:68671"/>
        <dbReference type="EC" id="2.7.7.43"/>
    </reaction>
</comment>
<dbReference type="InterPro" id="IPR010023">
    <property type="entry name" value="KdsC_fam"/>
</dbReference>
<evidence type="ECO:0000256" key="9">
    <source>
        <dbReference type="ARBA" id="ARBA00022679"/>
    </source>
</evidence>
<dbReference type="Gene3D" id="3.40.50.1000">
    <property type="entry name" value="HAD superfamily/HAD-like"/>
    <property type="match status" value="1"/>
</dbReference>
<dbReference type="UniPathway" id="UPA00628"/>
<dbReference type="InterPro" id="IPR023214">
    <property type="entry name" value="HAD_sf"/>
</dbReference>
<keyword evidence="17" id="KW-1185">Reference proteome</keyword>
<evidence type="ECO:0000256" key="2">
    <source>
        <dbReference type="ARBA" id="ARBA00001862"/>
    </source>
</evidence>
<evidence type="ECO:0000256" key="13">
    <source>
        <dbReference type="ARBA" id="ARBA00022842"/>
    </source>
</evidence>
<dbReference type="GO" id="GO:0009103">
    <property type="term" value="P:lipopolysaccharide biosynthetic process"/>
    <property type="evidence" value="ECO:0007669"/>
    <property type="project" value="UniProtKB-UniRule"/>
</dbReference>
<dbReference type="UniPathway" id="UPA00358">
    <property type="reaction ID" value="UER00476"/>
</dbReference>
<dbReference type="GO" id="GO:0033468">
    <property type="term" value="P:CMP-keto-3-deoxy-D-manno-octulosonic acid biosynthetic process"/>
    <property type="evidence" value="ECO:0007669"/>
    <property type="project" value="UniProtKB-UniRule"/>
</dbReference>
<evidence type="ECO:0000256" key="5">
    <source>
        <dbReference type="ARBA" id="ARBA00005141"/>
    </source>
</evidence>
<dbReference type="PANTHER" id="PTHR42866:SF2">
    <property type="entry name" value="3-DEOXY-MANNO-OCTULOSONATE CYTIDYLYLTRANSFERASE, MITOCHONDRIAL"/>
    <property type="match status" value="1"/>
</dbReference>
<comment type="pathway">
    <text evidence="5">Amino-sugar metabolism; N-acetylneuraminate metabolism.</text>
</comment>
<dbReference type="GO" id="GO:0006054">
    <property type="term" value="P:N-acetylneuraminate metabolic process"/>
    <property type="evidence" value="ECO:0007669"/>
    <property type="project" value="UniProtKB-UniPathway"/>
</dbReference>
<dbReference type="NCBIfam" id="NF009905">
    <property type="entry name" value="PRK13368.1"/>
    <property type="match status" value="1"/>
</dbReference>
<dbReference type="Proteomes" id="UP000281975">
    <property type="component" value="Unassembled WGS sequence"/>
</dbReference>
<dbReference type="NCBIfam" id="NF003952">
    <property type="entry name" value="PRK05450.1-5"/>
    <property type="match status" value="1"/>
</dbReference>
<dbReference type="InterPro" id="IPR004528">
    <property type="entry name" value="KdsB"/>
</dbReference>
<dbReference type="HAMAP" id="MF_00057">
    <property type="entry name" value="KdsB"/>
    <property type="match status" value="1"/>
</dbReference>
<dbReference type="SFLD" id="SFLDS00003">
    <property type="entry name" value="Haloacid_Dehalogenase"/>
    <property type="match status" value="1"/>
</dbReference>
<dbReference type="FunFam" id="3.90.550.10:FF:000011">
    <property type="entry name" value="3-deoxy-manno-octulosonate cytidylyltransferase"/>
    <property type="match status" value="1"/>
</dbReference>
<dbReference type="NCBIfam" id="TIGR00466">
    <property type="entry name" value="kdsB"/>
    <property type="match status" value="1"/>
</dbReference>
<name>A0A420WX07_9GAMM</name>
<dbReference type="PANTHER" id="PTHR42866">
    <property type="entry name" value="3-DEOXY-MANNO-OCTULOSONATE CYTIDYLYLTRANSFERASE"/>
    <property type="match status" value="1"/>
</dbReference>
<dbReference type="RefSeq" id="WP_121172429.1">
    <property type="nucleotide sequence ID" value="NZ_RBIN01000004.1"/>
</dbReference>
<sequence length="426" mass="46099">MSADVKIVIPARFGSSRLPGKPLLDIAGKPMIQHVYERALSIRGASGVVVATDDERVMAAVEAFGGKAAMTSSDHESGTDRIVEVSRHWPADIFVNVQGDEPLFHIEDVSRLIDAIVADESIDVATLYHAIDATEAGNPNSVKVATNALGDALYFSRSPIPYDRDGENIATYKKHIGIYAYRKRVLEHYSDLSQPMLERSEKLEQLRLLHEGYRIRAIEAIEAPAGVDTPECLERVRAIFRGEKPVAGPSLANIRLVITDVDGVLTTGQLAYGENGEALKMFNARDGLGTSILQNCGVQVAGLSGRDSKVLRKRLDDLHITLFQLGKKEKRQACQVLIEAAGVSPEETLFIGDDTLDLPAFEECALSACPADAADYIRKASSIVLTCKGGEGAFRELADIILKAQGNEDAVATARGYEQLAGNKAQ</sequence>
<comment type="cofactor">
    <cofactor evidence="3">
        <name>Mg(2+)</name>
        <dbReference type="ChEBI" id="CHEBI:18420"/>
    </cofactor>
</comment>
<dbReference type="InterPro" id="IPR003329">
    <property type="entry name" value="Cytidylyl_trans"/>
</dbReference>
<dbReference type="GO" id="GO:0008690">
    <property type="term" value="F:3-deoxy-manno-octulosonate cytidylyltransferase activity"/>
    <property type="evidence" value="ECO:0007669"/>
    <property type="project" value="UniProtKB-UniRule"/>
</dbReference>
<dbReference type="SUPFAM" id="SSF56784">
    <property type="entry name" value="HAD-like"/>
    <property type="match status" value="1"/>
</dbReference>
<comment type="subcellular location">
    <subcellularLocation>
        <location evidence="15">Cytoplasm</location>
    </subcellularLocation>
    <subcellularLocation>
        <location evidence="4">Membrane</location>
    </subcellularLocation>
</comment>
<dbReference type="NCBIfam" id="NF003950">
    <property type="entry name" value="PRK05450.1-3"/>
    <property type="match status" value="1"/>
</dbReference>
<dbReference type="SFLD" id="SFLDG01136">
    <property type="entry name" value="C1.6:_Phosphoserine_Phosphatas"/>
    <property type="match status" value="1"/>
</dbReference>
<dbReference type="NCBIfam" id="TIGR01670">
    <property type="entry name" value="KdsC-phosphatas"/>
    <property type="match status" value="1"/>
</dbReference>
<comment type="catalytic activity">
    <reaction evidence="1">
        <text>3-deoxy-alpha-D-manno-2-octulosonate-8-phosphate + H2O = 3-deoxy-alpha-D-manno-oct-2-ulosonate + phosphate</text>
        <dbReference type="Rhea" id="RHEA:11500"/>
        <dbReference type="ChEBI" id="CHEBI:15377"/>
        <dbReference type="ChEBI" id="CHEBI:43474"/>
        <dbReference type="ChEBI" id="CHEBI:85985"/>
        <dbReference type="ChEBI" id="CHEBI:85986"/>
        <dbReference type="EC" id="3.1.3.45"/>
    </reaction>
</comment>
<dbReference type="GO" id="GO:0046872">
    <property type="term" value="F:metal ion binding"/>
    <property type="evidence" value="ECO:0007669"/>
    <property type="project" value="UniProtKB-KW"/>
</dbReference>
<keyword evidence="9 15" id="KW-0808">Transferase</keyword>
<evidence type="ECO:0000256" key="8">
    <source>
        <dbReference type="ARBA" id="ARBA00011881"/>
    </source>
</evidence>
<reference evidence="16 17" key="1">
    <citation type="submission" date="2018-10" db="EMBL/GenBank/DDBJ databases">
        <title>Genomic Encyclopedia of Type Strains, Phase IV (KMG-IV): sequencing the most valuable type-strain genomes for metagenomic binning, comparative biology and taxonomic classification.</title>
        <authorList>
            <person name="Goeker M."/>
        </authorList>
    </citation>
    <scope>NUCLEOTIDE SEQUENCE [LARGE SCALE GENOMIC DNA]</scope>
    <source>
        <strain evidence="16 17">DSM 23229</strain>
    </source>
</reference>
<comment type="similarity">
    <text evidence="6">Belongs to the KdsC family.</text>
</comment>
<evidence type="ECO:0000313" key="17">
    <source>
        <dbReference type="Proteomes" id="UP000281975"/>
    </source>
</evidence>
<dbReference type="Gene3D" id="3.90.550.10">
    <property type="entry name" value="Spore Coat Polysaccharide Biosynthesis Protein SpsA, Chain A"/>
    <property type="match status" value="1"/>
</dbReference>
<dbReference type="AlphaFoldDB" id="A0A420WX07"/>
<dbReference type="OrthoDB" id="9805604at2"/>
<evidence type="ECO:0000256" key="4">
    <source>
        <dbReference type="ARBA" id="ARBA00004370"/>
    </source>
</evidence>
<organism evidence="16 17">
    <name type="scientific">Kushneria sinocarnis</name>
    <dbReference type="NCBI Taxonomy" id="595502"/>
    <lineage>
        <taxon>Bacteria</taxon>
        <taxon>Pseudomonadati</taxon>
        <taxon>Pseudomonadota</taxon>
        <taxon>Gammaproteobacteria</taxon>
        <taxon>Oceanospirillales</taxon>
        <taxon>Halomonadaceae</taxon>
        <taxon>Kushneria</taxon>
    </lineage>
</organism>
<comment type="similarity">
    <text evidence="15">Belongs to the KdsB family.</text>
</comment>
<evidence type="ECO:0000256" key="14">
    <source>
        <dbReference type="ARBA" id="ARBA00022985"/>
    </source>
</evidence>
<evidence type="ECO:0000256" key="15">
    <source>
        <dbReference type="HAMAP-Rule" id="MF_00057"/>
    </source>
</evidence>
<comment type="caution">
    <text evidence="16">The sequence shown here is derived from an EMBL/GenBank/DDBJ whole genome shotgun (WGS) entry which is preliminary data.</text>
</comment>
<comment type="pathway">
    <text evidence="15">Nucleotide-sugar biosynthesis; CMP-3-deoxy-D-manno-octulosonate biosynthesis; CMP-3-deoxy-D-manno-octulosonate from 3-deoxy-D-manno-octulosonate and CTP: step 1/1.</text>
</comment>
<evidence type="ECO:0000256" key="12">
    <source>
        <dbReference type="ARBA" id="ARBA00022801"/>
    </source>
</evidence>
<evidence type="ECO:0000256" key="1">
    <source>
        <dbReference type="ARBA" id="ARBA00000898"/>
    </source>
</evidence>
<evidence type="ECO:0000256" key="7">
    <source>
        <dbReference type="ARBA" id="ARBA00010726"/>
    </source>
</evidence>
<keyword evidence="13" id="KW-0460">Magnesium</keyword>
<protein>
    <recommendedName>
        <fullName evidence="15">3-deoxy-manno-octulosonate cytidylyltransferase</fullName>
        <ecNumber evidence="15">2.7.7.38</ecNumber>
    </recommendedName>
    <alternativeName>
        <fullName evidence="15">CMP-2-keto-3-deoxyoctulosonic acid synthase</fullName>
        <shortName evidence="15">CKS</shortName>
        <shortName evidence="15">CMP-KDO synthase</shortName>
    </alternativeName>
</protein>
<dbReference type="InterPro" id="IPR036412">
    <property type="entry name" value="HAD-like_sf"/>
</dbReference>
<dbReference type="Pfam" id="PF02348">
    <property type="entry name" value="CTP_transf_3"/>
    <property type="match status" value="1"/>
</dbReference>
<keyword evidence="14 15" id="KW-0448">Lipopolysaccharide biosynthesis</keyword>
<evidence type="ECO:0000256" key="10">
    <source>
        <dbReference type="ARBA" id="ARBA00022695"/>
    </source>
</evidence>
<comment type="function">
    <text evidence="15">Activates KDO (a required 8-carbon sugar) for incorporation into bacterial lipopolysaccharide in Gram-negative bacteria.</text>
</comment>
<dbReference type="GO" id="GO:0005829">
    <property type="term" value="C:cytosol"/>
    <property type="evidence" value="ECO:0007669"/>
    <property type="project" value="TreeGrafter"/>
</dbReference>
<proteinExistence type="inferred from homology"/>
<accession>A0A420WX07</accession>
<dbReference type="CDD" id="cd01630">
    <property type="entry name" value="HAD_KDO-like"/>
    <property type="match status" value="1"/>
</dbReference>
<keyword evidence="12" id="KW-0378">Hydrolase</keyword>
<dbReference type="GO" id="GO:0016020">
    <property type="term" value="C:membrane"/>
    <property type="evidence" value="ECO:0007669"/>
    <property type="project" value="UniProtKB-SubCell"/>
</dbReference>
<keyword evidence="15" id="KW-0963">Cytoplasm</keyword>
<dbReference type="FunFam" id="3.40.50.1000:FF:000029">
    <property type="entry name" value="3-deoxy-D-manno-octulosonate 8-phosphate phosphatase KdsC"/>
    <property type="match status" value="1"/>
</dbReference>
<dbReference type="InterPro" id="IPR029044">
    <property type="entry name" value="Nucleotide-diphossugar_trans"/>
</dbReference>